<evidence type="ECO:0000256" key="2">
    <source>
        <dbReference type="SAM" id="Phobius"/>
    </source>
</evidence>
<feature type="region of interest" description="Disordered" evidence="1">
    <location>
        <begin position="1"/>
        <end position="60"/>
    </location>
</feature>
<keyword evidence="2" id="KW-0472">Membrane</keyword>
<accession>A0A5N6Q7K3</accession>
<feature type="compositionally biased region" description="Polar residues" evidence="1">
    <location>
        <begin position="196"/>
        <end position="205"/>
    </location>
</feature>
<protein>
    <submittedName>
        <fullName evidence="3">Uncharacterized protein</fullName>
    </submittedName>
</protein>
<feature type="compositionally biased region" description="Polar residues" evidence="1">
    <location>
        <begin position="111"/>
        <end position="125"/>
    </location>
</feature>
<feature type="region of interest" description="Disordered" evidence="1">
    <location>
        <begin position="250"/>
        <end position="281"/>
    </location>
</feature>
<dbReference type="AlphaFoldDB" id="A0A5N6Q7K3"/>
<comment type="caution">
    <text evidence="3">The sequence shown here is derived from an EMBL/GenBank/DDBJ whole genome shotgun (WGS) entry which is preliminary data.</text>
</comment>
<name>A0A5N6Q7K3_9ASTR</name>
<organism evidence="3 4">
    <name type="scientific">Mikania micrantha</name>
    <name type="common">bitter vine</name>
    <dbReference type="NCBI Taxonomy" id="192012"/>
    <lineage>
        <taxon>Eukaryota</taxon>
        <taxon>Viridiplantae</taxon>
        <taxon>Streptophyta</taxon>
        <taxon>Embryophyta</taxon>
        <taxon>Tracheophyta</taxon>
        <taxon>Spermatophyta</taxon>
        <taxon>Magnoliopsida</taxon>
        <taxon>eudicotyledons</taxon>
        <taxon>Gunneridae</taxon>
        <taxon>Pentapetalae</taxon>
        <taxon>asterids</taxon>
        <taxon>campanulids</taxon>
        <taxon>Asterales</taxon>
        <taxon>Asteraceae</taxon>
        <taxon>Asteroideae</taxon>
        <taxon>Heliantheae alliance</taxon>
        <taxon>Eupatorieae</taxon>
        <taxon>Mikania</taxon>
    </lineage>
</organism>
<evidence type="ECO:0000313" key="4">
    <source>
        <dbReference type="Proteomes" id="UP000326396"/>
    </source>
</evidence>
<keyword evidence="4" id="KW-1185">Reference proteome</keyword>
<reference evidence="3 4" key="1">
    <citation type="submission" date="2019-05" db="EMBL/GenBank/DDBJ databases">
        <title>Mikania micrantha, genome provides insights into the molecular mechanism of rapid growth.</title>
        <authorList>
            <person name="Liu B."/>
        </authorList>
    </citation>
    <scope>NUCLEOTIDE SEQUENCE [LARGE SCALE GENOMIC DNA]</scope>
    <source>
        <strain evidence="3">NLD-2019</strain>
        <tissue evidence="3">Leaf</tissue>
    </source>
</reference>
<dbReference type="EMBL" id="SZYD01000001">
    <property type="protein sequence ID" value="KAD7480533.1"/>
    <property type="molecule type" value="Genomic_DNA"/>
</dbReference>
<dbReference type="Proteomes" id="UP000326396">
    <property type="component" value="Linkage Group LG1"/>
</dbReference>
<feature type="transmembrane region" description="Helical" evidence="2">
    <location>
        <begin position="429"/>
        <end position="451"/>
    </location>
</feature>
<keyword evidence="2" id="KW-0812">Transmembrane</keyword>
<evidence type="ECO:0000313" key="3">
    <source>
        <dbReference type="EMBL" id="KAD7480533.1"/>
    </source>
</evidence>
<feature type="compositionally biased region" description="Polar residues" evidence="1">
    <location>
        <begin position="32"/>
        <end position="41"/>
    </location>
</feature>
<keyword evidence="2" id="KW-1133">Transmembrane helix</keyword>
<feature type="region of interest" description="Disordered" evidence="1">
    <location>
        <begin position="78"/>
        <end position="156"/>
    </location>
</feature>
<proteinExistence type="predicted"/>
<feature type="region of interest" description="Disordered" evidence="1">
    <location>
        <begin position="170"/>
        <end position="237"/>
    </location>
</feature>
<gene>
    <name evidence="3" type="ORF">E3N88_03669</name>
</gene>
<evidence type="ECO:0000256" key="1">
    <source>
        <dbReference type="SAM" id="MobiDB-lite"/>
    </source>
</evidence>
<feature type="transmembrane region" description="Helical" evidence="2">
    <location>
        <begin position="463"/>
        <end position="484"/>
    </location>
</feature>
<feature type="compositionally biased region" description="Polar residues" evidence="1">
    <location>
        <begin position="265"/>
        <end position="274"/>
    </location>
</feature>
<feature type="transmembrane region" description="Helical" evidence="2">
    <location>
        <begin position="496"/>
        <end position="525"/>
    </location>
</feature>
<feature type="compositionally biased region" description="Basic and acidic residues" evidence="1">
    <location>
        <begin position="127"/>
        <end position="137"/>
    </location>
</feature>
<sequence length="778" mass="85086">MEPKGPHMQVDQTDFNELRSKGMAGGRPKTVYGTQKGNSLKIQGMRGSRKERNQVRYSPLSSDMQIKEFVVETRNKLKDKSVSMLPEQPLSDGRHGQMDIEAPSFDGTGATGNNSPSNPLATLNSVKGKDTTVHEGGKAPSLVNEASAGQESGAVNGGYAQVTGVSYADKCKGNVGDQQVSVQQAGDKDKDKGTMVEQSNDQTNGGKDKPNEMGQKGSKGMHTAAKQNPSNLKQKSKGMGFDFSKALKGAAFTPSPSKSKHIDQPTPTSGSPFTTCFKGLEDSGMDLDGRRDVTVQTALPNSSSGLVEVGEQCTTNMQVEHPICRVLPDSLFDSSSTGQQAANGLSEYKRTTISDYITVTNAVPMMVANAWDSAEWIYFAVQCHCRELDPDYVVVDDDSFIEDYLLDDVDMPPLPEMVRSLLRPTSIMVFRLLGLVALLVGGVIGAVLGFVGLGCMGRLPPVLGFAVGGDIVLCVALGLVQCWFDWCCPWAPRLRAGLSTVLPVCLLYFGHFFYSAMGLLGYILFLSLEFYQMDQGPLSYVSTLLGYHSFFSQRLVITLGLPICSFDGIGIKLGNGYSVYVAVRDMGLRYLSLLDWKGRKKKENCLRWGNRYGPAHKCPETHLVKWGKTNDSLPSLEDNFFSQRLVITLGLPICSFDGIGIKLGNGYSVYVAVRDMGLRYLSLLDWKGRKKKENCLRWGNRYGPAHKCPETHLVKWGKTNDSLPSLEDKWWDAALLLSLDGLVLAPRWLAAEQVGHWAYVPCPLRVSQKLAYLPPLGA</sequence>